<proteinExistence type="predicted"/>
<dbReference type="PATRIC" id="fig|1217662.4.peg.1078"/>
<dbReference type="Proteomes" id="UP000018444">
    <property type="component" value="Unassembled WGS sequence"/>
</dbReference>
<accession>N9CYX3</accession>
<comment type="caution">
    <text evidence="2">The sequence shown here is derived from an EMBL/GenBank/DDBJ whole genome shotgun (WGS) entry which is preliminary data.</text>
</comment>
<organism evidence="2 3">
    <name type="scientific">Acinetobacter johnsonii ANC 3681</name>
    <dbReference type="NCBI Taxonomy" id="1217662"/>
    <lineage>
        <taxon>Bacteria</taxon>
        <taxon>Pseudomonadati</taxon>
        <taxon>Pseudomonadota</taxon>
        <taxon>Gammaproteobacteria</taxon>
        <taxon>Moraxellales</taxon>
        <taxon>Moraxellaceae</taxon>
        <taxon>Acinetobacter</taxon>
    </lineage>
</organism>
<sequence length="195" mass="22915">MRSTLDWLQQEIIPLSTALQLVEASFWLDTLYLPHFQPTCIYFPSSWIPSQTQSKTFVQMTVEVGKGRISTLKFKQQHHLWIANCALMGEPIQTLCDQSSHRHQFTAKQVELYYLERIFWNLKNAKKEVFIHQITLADPRQQQLDMTYGSTAANFEQWKKHQLAPLYVLRTLIGLNLWWLLTIVGLKIKARIQLK</sequence>
<evidence type="ECO:0000313" key="2">
    <source>
        <dbReference type="EMBL" id="ENV73595.1"/>
    </source>
</evidence>
<dbReference type="AlphaFoldDB" id="N9CYX3"/>
<evidence type="ECO:0000256" key="1">
    <source>
        <dbReference type="SAM" id="Phobius"/>
    </source>
</evidence>
<protein>
    <submittedName>
        <fullName evidence="2">Uncharacterized protein</fullName>
    </submittedName>
</protein>
<name>N9CYX3_ACIJO</name>
<keyword evidence="1" id="KW-0472">Membrane</keyword>
<evidence type="ECO:0000313" key="3">
    <source>
        <dbReference type="Proteomes" id="UP000018444"/>
    </source>
</evidence>
<dbReference type="HOGENOM" id="CLU_1393692_0_0_6"/>
<gene>
    <name evidence="2" type="ORF">F946_01107</name>
</gene>
<keyword evidence="1" id="KW-0812">Transmembrane</keyword>
<dbReference type="EMBL" id="APPZ01000005">
    <property type="protein sequence ID" value="ENV73595.1"/>
    <property type="molecule type" value="Genomic_DNA"/>
</dbReference>
<feature type="transmembrane region" description="Helical" evidence="1">
    <location>
        <begin position="167"/>
        <end position="186"/>
    </location>
</feature>
<reference evidence="2 3" key="1">
    <citation type="submission" date="2013-02" db="EMBL/GenBank/DDBJ databases">
        <title>The Genome Sequence of Acinetobacter johnsonii ANC 3681.</title>
        <authorList>
            <consortium name="The Broad Institute Genome Sequencing Platform"/>
            <consortium name="The Broad Institute Genome Sequencing Center for Infectious Disease"/>
            <person name="Cerqueira G."/>
            <person name="Feldgarden M."/>
            <person name="Courvalin P."/>
            <person name="Perichon B."/>
            <person name="Grillot-Courvalin C."/>
            <person name="Clermont D."/>
            <person name="Rocha E."/>
            <person name="Yoon E.-J."/>
            <person name="Nemec A."/>
            <person name="Walker B."/>
            <person name="Young S.K."/>
            <person name="Zeng Q."/>
            <person name="Gargeya S."/>
            <person name="Fitzgerald M."/>
            <person name="Haas B."/>
            <person name="Abouelleil A."/>
            <person name="Alvarado L."/>
            <person name="Arachchi H.M."/>
            <person name="Berlin A.M."/>
            <person name="Chapman S.B."/>
            <person name="Dewar J."/>
            <person name="Goldberg J."/>
            <person name="Griggs A."/>
            <person name="Gujja S."/>
            <person name="Hansen M."/>
            <person name="Howarth C."/>
            <person name="Imamovic A."/>
            <person name="Larimer J."/>
            <person name="McCowan C."/>
            <person name="Murphy C."/>
            <person name="Neiman D."/>
            <person name="Pearson M."/>
            <person name="Priest M."/>
            <person name="Roberts A."/>
            <person name="Saif S."/>
            <person name="Shea T."/>
            <person name="Sisk P."/>
            <person name="Sykes S."/>
            <person name="Wortman J."/>
            <person name="Nusbaum C."/>
            <person name="Birren B."/>
        </authorList>
    </citation>
    <scope>NUCLEOTIDE SEQUENCE [LARGE SCALE GENOMIC DNA]</scope>
    <source>
        <strain evidence="2 3">ANC 3681</strain>
    </source>
</reference>
<keyword evidence="1" id="KW-1133">Transmembrane helix</keyword>